<dbReference type="PANTHER" id="PTHR33408:SF2">
    <property type="entry name" value="TRANSPOSASE DDE DOMAIN-CONTAINING PROTEIN"/>
    <property type="match status" value="1"/>
</dbReference>
<evidence type="ECO:0000313" key="3">
    <source>
        <dbReference type="EMBL" id="ERS92413.1"/>
    </source>
</evidence>
<dbReference type="Pfam" id="PF05598">
    <property type="entry name" value="DUF772"/>
    <property type="match status" value="1"/>
</dbReference>
<dbReference type="NCBIfam" id="NF033551">
    <property type="entry name" value="transpos_IS1182"/>
    <property type="match status" value="1"/>
</dbReference>
<gene>
    <name evidence="3" type="ORF">SSIM_12125</name>
</gene>
<dbReference type="Pfam" id="PF13751">
    <property type="entry name" value="DDE_Tnp_1_6"/>
    <property type="match status" value="1"/>
</dbReference>
<keyword evidence="4" id="KW-1185">Reference proteome</keyword>
<dbReference type="InterPro" id="IPR047629">
    <property type="entry name" value="IS1182_transpos"/>
</dbReference>
<protein>
    <submittedName>
        <fullName evidence="3">Transposase</fullName>
    </submittedName>
</protein>
<feature type="domain" description="Transposase InsH N-terminal" evidence="1">
    <location>
        <begin position="14"/>
        <end position="99"/>
    </location>
</feature>
<feature type="domain" description="Transposase DDE" evidence="2">
    <location>
        <begin position="393"/>
        <end position="508"/>
    </location>
</feature>
<dbReference type="InterPro" id="IPR025668">
    <property type="entry name" value="Tnp_DDE_dom"/>
</dbReference>
<dbReference type="InterPro" id="IPR008490">
    <property type="entry name" value="Transposase_InsH_N"/>
</dbReference>
<reference evidence="3 4" key="1">
    <citation type="journal article" date="2013" name="Genome Announc.">
        <title>Draft Genome Sequence of Staphylococcus simulans UMC-CNS-990, Isolated from a Case of Chronic Bovine Mastitis.</title>
        <authorList>
            <person name="Calcutt M.J."/>
            <person name="Foecking M.F."/>
            <person name="Hsieh H.Y."/>
            <person name="Perry J."/>
            <person name="Stewart G.C."/>
            <person name="Middleton J.R."/>
        </authorList>
    </citation>
    <scope>NUCLEOTIDE SEQUENCE [LARGE SCALE GENOMIC DNA]</scope>
    <source>
        <strain evidence="3 4">UMC-CNS-990</strain>
    </source>
</reference>
<evidence type="ECO:0000259" key="2">
    <source>
        <dbReference type="Pfam" id="PF13751"/>
    </source>
</evidence>
<comment type="caution">
    <text evidence="3">The sequence shown here is derived from an EMBL/GenBank/DDBJ whole genome shotgun (WGS) entry which is preliminary data.</text>
</comment>
<dbReference type="RefSeq" id="WP_023016190.1">
    <property type="nucleotide sequence ID" value="NZ_AXDY01000014.1"/>
</dbReference>
<accession>A0ABP2YQH1</accession>
<sequence length="545" mass="64363">MSQLSLPLTTDFTFPENDTALIVNEIVEGISEDRFTRYQNRRGASSYNPRMMLKIILYAYSNSIFSGRKIEFALKDSIRFMWLAQEQTPSYKTINRFRSNPKTNELIKECFTEFREFLVTNNYIDEDAVYIDGTKIEADANKYTFVWKANTERYSKANMKKSKEVYDELMVNEILPSLKEELSEELQVHELQAIEDCLIQKIDASKDTGKRKIIRSKRTLLKKYKKVVSECKEKNVKYEEQKRILGSRNSYSKTDHDAAFMRMKDDHMRNGQLKAAYNIQVGTNNQFALAFGVYQNPTDTRTLERFLYRIQEINGDLPENIVCDAGYGSESNYGIIIDVFNRTPLMPYGMFLKEQKRKYKQNTYNSLNWEYDEKDDRYICSDDKLLFFSGYRFRNDKYGYQRQFKEYKCYDCVGCPLRDECMNPKTKSDTLKTIRRNMVWEYYKQFTREKLSDPKTSSIYKKRKIDVETFFGNLKANLGFTRMSVRGIQKVETEVGIACMAVNIRKLAALRAENFLDKIKKERFSFLYVKIVLFIRFQNNYVPAP</sequence>
<evidence type="ECO:0000313" key="4">
    <source>
        <dbReference type="Proteomes" id="UP000017131"/>
    </source>
</evidence>
<proteinExistence type="predicted"/>
<organism evidence="3 4">
    <name type="scientific">Staphylococcus simulans UMC-CNS-990</name>
    <dbReference type="NCBI Taxonomy" id="1405498"/>
    <lineage>
        <taxon>Bacteria</taxon>
        <taxon>Bacillati</taxon>
        <taxon>Bacillota</taxon>
        <taxon>Bacilli</taxon>
        <taxon>Bacillales</taxon>
        <taxon>Staphylococcaceae</taxon>
        <taxon>Staphylococcus</taxon>
    </lineage>
</organism>
<name>A0ABP2YQH1_STASI</name>
<evidence type="ECO:0000259" key="1">
    <source>
        <dbReference type="Pfam" id="PF05598"/>
    </source>
</evidence>
<dbReference type="Proteomes" id="UP000017131">
    <property type="component" value="Unassembled WGS sequence"/>
</dbReference>
<dbReference type="EMBL" id="AXDY01000014">
    <property type="protein sequence ID" value="ERS92413.1"/>
    <property type="molecule type" value="Genomic_DNA"/>
</dbReference>
<dbReference type="PANTHER" id="PTHR33408">
    <property type="entry name" value="TRANSPOSASE"/>
    <property type="match status" value="1"/>
</dbReference>